<gene>
    <name evidence="6" type="ORF">LWI28_015830</name>
</gene>
<dbReference type="GO" id="GO:0042254">
    <property type="term" value="P:ribosome biogenesis"/>
    <property type="evidence" value="ECO:0007669"/>
    <property type="project" value="UniProtKB-KW"/>
</dbReference>
<protein>
    <recommendedName>
        <fullName evidence="5">Ribosome biogenesis regulatory protein</fullName>
    </recommendedName>
</protein>
<dbReference type="Pfam" id="PF04939">
    <property type="entry name" value="RRS1"/>
    <property type="match status" value="1"/>
</dbReference>
<accession>A0AAD5NZQ7</accession>
<organism evidence="6 7">
    <name type="scientific">Acer negundo</name>
    <name type="common">Box elder</name>
    <dbReference type="NCBI Taxonomy" id="4023"/>
    <lineage>
        <taxon>Eukaryota</taxon>
        <taxon>Viridiplantae</taxon>
        <taxon>Streptophyta</taxon>
        <taxon>Embryophyta</taxon>
        <taxon>Tracheophyta</taxon>
        <taxon>Spermatophyta</taxon>
        <taxon>Magnoliopsida</taxon>
        <taxon>eudicotyledons</taxon>
        <taxon>Gunneridae</taxon>
        <taxon>Pentapetalae</taxon>
        <taxon>rosids</taxon>
        <taxon>malvids</taxon>
        <taxon>Sapindales</taxon>
        <taxon>Sapindaceae</taxon>
        <taxon>Hippocastanoideae</taxon>
        <taxon>Acereae</taxon>
        <taxon>Acer</taxon>
    </lineage>
</organism>
<evidence type="ECO:0000256" key="1">
    <source>
        <dbReference type="ARBA" id="ARBA00004123"/>
    </source>
</evidence>
<dbReference type="InterPro" id="IPR007023">
    <property type="entry name" value="Ribosom_reg"/>
</dbReference>
<dbReference type="Proteomes" id="UP001064489">
    <property type="component" value="Chromosome 6"/>
</dbReference>
<comment type="similarity">
    <text evidence="2 5">Belongs to the RRS1 family.</text>
</comment>
<name>A0AAD5NZQ7_ACENE</name>
<dbReference type="GO" id="GO:0005634">
    <property type="term" value="C:nucleus"/>
    <property type="evidence" value="ECO:0007669"/>
    <property type="project" value="UniProtKB-SubCell"/>
</dbReference>
<reference evidence="6" key="1">
    <citation type="journal article" date="2022" name="Plant J.">
        <title>Strategies of tolerance reflected in two North American maple genomes.</title>
        <authorList>
            <person name="McEvoy S.L."/>
            <person name="Sezen U.U."/>
            <person name="Trouern-Trend A."/>
            <person name="McMahon S.M."/>
            <person name="Schaberg P.G."/>
            <person name="Yang J."/>
            <person name="Wegrzyn J.L."/>
            <person name="Swenson N.G."/>
        </authorList>
    </citation>
    <scope>NUCLEOTIDE SEQUENCE</scope>
    <source>
        <strain evidence="6">91603</strain>
    </source>
</reference>
<keyword evidence="7" id="KW-1185">Reference proteome</keyword>
<proteinExistence type="inferred from homology"/>
<comment type="function">
    <text evidence="5">Involved in ribosomal large subunit assembly.</text>
</comment>
<dbReference type="EMBL" id="JAJSOW010000004">
    <property type="protein sequence ID" value="KAI9191942.1"/>
    <property type="molecule type" value="Genomic_DNA"/>
</dbReference>
<reference evidence="6" key="2">
    <citation type="submission" date="2023-02" db="EMBL/GenBank/DDBJ databases">
        <authorList>
            <person name="Swenson N.G."/>
            <person name="Wegrzyn J.L."/>
            <person name="Mcevoy S.L."/>
        </authorList>
    </citation>
    <scope>NUCLEOTIDE SEQUENCE</scope>
    <source>
        <strain evidence="6">91603</strain>
        <tissue evidence="6">Leaf</tissue>
    </source>
</reference>
<evidence type="ECO:0000313" key="7">
    <source>
        <dbReference type="Proteomes" id="UP001064489"/>
    </source>
</evidence>
<comment type="caution">
    <text evidence="6">The sequence shown here is derived from an EMBL/GenBank/DDBJ whole genome shotgun (WGS) entry which is preliminary data.</text>
</comment>
<evidence type="ECO:0000256" key="5">
    <source>
        <dbReference type="RuleBase" id="RU364132"/>
    </source>
</evidence>
<sequence>MESEKEYEVDLGNIMACNPSYHFPSLPPSNSREDLVKECLQEGTKLVQAIADQLFNLPSTEDEDYLLLNCLHRQQNYLERSIYQSQSLLQNGNCLPKKKE</sequence>
<evidence type="ECO:0000256" key="2">
    <source>
        <dbReference type="ARBA" id="ARBA00010077"/>
    </source>
</evidence>
<dbReference type="AlphaFoldDB" id="A0AAD5NZQ7"/>
<keyword evidence="3 5" id="KW-0690">Ribosome biogenesis</keyword>
<evidence type="ECO:0000256" key="3">
    <source>
        <dbReference type="ARBA" id="ARBA00022517"/>
    </source>
</evidence>
<keyword evidence="4 5" id="KW-0539">Nucleus</keyword>
<evidence type="ECO:0000256" key="4">
    <source>
        <dbReference type="ARBA" id="ARBA00023242"/>
    </source>
</evidence>
<comment type="subcellular location">
    <subcellularLocation>
        <location evidence="1 5">Nucleus</location>
    </subcellularLocation>
</comment>
<evidence type="ECO:0000313" key="6">
    <source>
        <dbReference type="EMBL" id="KAI9191942.1"/>
    </source>
</evidence>